<dbReference type="HOGENOM" id="CLU_1319757_0_0_14"/>
<reference evidence="1 2" key="1">
    <citation type="journal article" date="2011" name="J. Bacteriol.">
        <title>Complete genome sequences of two hemotropic Mycoplasmas, Mycoplasma haemofelis strain Ohio2 and Mycoplasma suis strain Illinois.</title>
        <authorList>
            <person name="Messick J.B."/>
            <person name="Santos A.P."/>
            <person name="Guimaraes A.M."/>
        </authorList>
    </citation>
    <scope>NUCLEOTIDE SEQUENCE [LARGE SCALE GENOMIC DNA]</scope>
    <source>
        <strain evidence="1 2">Ohio2</strain>
    </source>
</reference>
<sequence length="203" mass="22448">MSKLAFGLAGAGGVAGTGAFAAYQSGLLSPKPLTVKEALSKDGYQVVEEDEKFKEFFKEFKSSQDFLKELDNHKKEGDDLSKDDDGNKGKEALKSLCSTYFNSTDKLDNAIKWCVLRIQDKKLTTGSWINIATDDSDKSDWITAFEKSKESMIKSGVKEITANIQKEQGFSHVKKWCSDNKKLPINNNNAGILENAISWCSKA</sequence>
<evidence type="ECO:0000313" key="2">
    <source>
        <dbReference type="Proteomes" id="UP000007952"/>
    </source>
</evidence>
<protein>
    <submittedName>
        <fullName evidence="1">Uncharacterized protein</fullName>
    </submittedName>
</protein>
<dbReference type="Proteomes" id="UP000007952">
    <property type="component" value="Chromosome"/>
</dbReference>
<dbReference type="STRING" id="859194.MHF_0409"/>
<dbReference type="KEGG" id="mhf:MHF_0409"/>
<dbReference type="AlphaFoldDB" id="F6FH80"/>
<accession>F6FH80</accession>
<dbReference type="EMBL" id="CP002808">
    <property type="protein sequence ID" value="AEG72685.1"/>
    <property type="molecule type" value="Genomic_DNA"/>
</dbReference>
<dbReference type="BioCyc" id="MHAE859194:G1GR7-400-MONOMER"/>
<organism evidence="1 2">
    <name type="scientific">Mycoplasma haemofelis (strain Ohio2)</name>
    <dbReference type="NCBI Taxonomy" id="859194"/>
    <lineage>
        <taxon>Bacteria</taxon>
        <taxon>Bacillati</taxon>
        <taxon>Mycoplasmatota</taxon>
        <taxon>Mollicutes</taxon>
        <taxon>Mycoplasmataceae</taxon>
        <taxon>Mycoplasma</taxon>
    </lineage>
</organism>
<proteinExistence type="predicted"/>
<reference key="2">
    <citation type="submission" date="2011-05" db="EMBL/GenBank/DDBJ databases">
        <title>The Genome of Mycoplasma haemofelis Strain Ohio2, a pathogenic hemoplasma of the cat.</title>
        <authorList>
            <person name="Santos A.P."/>
            <person name="Guimaraes A.M.S."/>
            <person name="SanMiguel P.J."/>
            <person name="Martin S.W."/>
            <person name="Messick J.B."/>
        </authorList>
    </citation>
    <scope>NUCLEOTIDE SEQUENCE</scope>
    <source>
        <strain>Ohio2</strain>
    </source>
</reference>
<gene>
    <name evidence="1" type="ordered locus">MHF_0409</name>
</gene>
<name>F6FH80_MYCHI</name>
<evidence type="ECO:0000313" key="1">
    <source>
        <dbReference type="EMBL" id="AEG72685.1"/>
    </source>
</evidence>